<evidence type="ECO:0000256" key="1">
    <source>
        <dbReference type="ARBA" id="ARBA00000086"/>
    </source>
</evidence>
<dbReference type="eggNOG" id="COG0122">
    <property type="taxonomic scope" value="Bacteria"/>
</dbReference>
<reference evidence="7 8" key="1">
    <citation type="submission" date="2013-12" db="EMBL/GenBank/DDBJ databases">
        <authorList>
            <consortium name="DOE Joint Genome Institute"/>
            <person name="Eisen J."/>
            <person name="Huntemann M."/>
            <person name="Han J."/>
            <person name="Chen A."/>
            <person name="Kyrpides N."/>
            <person name="Mavromatis K."/>
            <person name="Markowitz V."/>
            <person name="Palaniappan K."/>
            <person name="Ivanova N."/>
            <person name="Schaumberg A."/>
            <person name="Pati A."/>
            <person name="Liolios K."/>
            <person name="Nordberg H.P."/>
            <person name="Cantor M.N."/>
            <person name="Hua S.X."/>
            <person name="Woyke T."/>
        </authorList>
    </citation>
    <scope>NUCLEOTIDE SEQUENCE [LARGE SCALE GENOMIC DNA]</scope>
    <source>
        <strain evidence="8">DSM 19437</strain>
    </source>
</reference>
<dbReference type="GO" id="GO:0006285">
    <property type="term" value="P:base-excision repair, AP site formation"/>
    <property type="evidence" value="ECO:0007669"/>
    <property type="project" value="TreeGrafter"/>
</dbReference>
<dbReference type="GO" id="GO:0032993">
    <property type="term" value="C:protein-DNA complex"/>
    <property type="evidence" value="ECO:0007669"/>
    <property type="project" value="TreeGrafter"/>
</dbReference>
<dbReference type="HOGENOM" id="CLU_000445_72_5_10"/>
<dbReference type="GO" id="GO:0043916">
    <property type="term" value="F:DNA-7-methylguanine glycosylase activity"/>
    <property type="evidence" value="ECO:0007669"/>
    <property type="project" value="TreeGrafter"/>
</dbReference>
<evidence type="ECO:0000313" key="7">
    <source>
        <dbReference type="EMBL" id="AHF14383.1"/>
    </source>
</evidence>
<dbReference type="InterPro" id="IPR011257">
    <property type="entry name" value="DNA_glycosylase"/>
</dbReference>
<organism evidence="7 8">
    <name type="scientific">Niabella soli DSM 19437</name>
    <dbReference type="NCBI Taxonomy" id="929713"/>
    <lineage>
        <taxon>Bacteria</taxon>
        <taxon>Pseudomonadati</taxon>
        <taxon>Bacteroidota</taxon>
        <taxon>Chitinophagia</taxon>
        <taxon>Chitinophagales</taxon>
        <taxon>Chitinophagaceae</taxon>
        <taxon>Niabella</taxon>
    </lineage>
</organism>
<protein>
    <recommendedName>
        <fullName evidence="3">DNA-3-methyladenine glycosylase II</fullName>
        <ecNumber evidence="3">3.2.2.21</ecNumber>
    </recommendedName>
</protein>
<dbReference type="Pfam" id="PF00730">
    <property type="entry name" value="HhH-GPD"/>
    <property type="match status" value="1"/>
</dbReference>
<dbReference type="PANTHER" id="PTHR43003:SF5">
    <property type="entry name" value="DNA-3-METHYLADENINE GLYCOSYLASE"/>
    <property type="match status" value="1"/>
</dbReference>
<name>W0EXU5_9BACT</name>
<dbReference type="PANTHER" id="PTHR43003">
    <property type="entry name" value="DNA-3-METHYLADENINE GLYCOSYLASE"/>
    <property type="match status" value="1"/>
</dbReference>
<dbReference type="CDD" id="cd00056">
    <property type="entry name" value="ENDO3c"/>
    <property type="match status" value="1"/>
</dbReference>
<dbReference type="STRING" id="929713.NIASO_02660"/>
<evidence type="ECO:0000256" key="2">
    <source>
        <dbReference type="ARBA" id="ARBA00010817"/>
    </source>
</evidence>
<keyword evidence="5" id="KW-0234">DNA repair</keyword>
<comment type="similarity">
    <text evidence="2">Belongs to the alkylbase DNA glycosidase AlkA family.</text>
</comment>
<sequence>MHYKKHLSKDKVLKQLIRRHGDYTLELQENILLKICTSILGQQLSTKVAAVLKGRFLQLFKGKKPTARKILAIPHETLRSIGLSNAKAQYIKNVCRFFIDNKLTDKKIHEMENDAFIALITQIKGVGKWTAEMLLMFSLGREDVFSIGDLGLQKAVSQLYNIPFTNKKEYEAKIIAVAENWKPYRTYACLYLWRSLDAVPE</sequence>
<evidence type="ECO:0000256" key="4">
    <source>
        <dbReference type="ARBA" id="ARBA00022763"/>
    </source>
</evidence>
<evidence type="ECO:0000256" key="5">
    <source>
        <dbReference type="ARBA" id="ARBA00023204"/>
    </source>
</evidence>
<dbReference type="InterPro" id="IPR003265">
    <property type="entry name" value="HhH-GPD_domain"/>
</dbReference>
<feature type="domain" description="HhH-GPD" evidence="6">
    <location>
        <begin position="40"/>
        <end position="197"/>
    </location>
</feature>
<dbReference type="KEGG" id="nso:NIASO_02660"/>
<evidence type="ECO:0000256" key="3">
    <source>
        <dbReference type="ARBA" id="ARBA00012000"/>
    </source>
</evidence>
<gene>
    <name evidence="7" type="ORF">NIASO_02660</name>
</gene>
<keyword evidence="8" id="KW-1185">Reference proteome</keyword>
<dbReference type="SUPFAM" id="SSF48150">
    <property type="entry name" value="DNA-glycosylase"/>
    <property type="match status" value="1"/>
</dbReference>
<keyword evidence="4" id="KW-0227">DNA damage</keyword>
<dbReference type="RefSeq" id="WP_025298641.1">
    <property type="nucleotide sequence ID" value="NZ_CP007035.1"/>
</dbReference>
<evidence type="ECO:0000259" key="6">
    <source>
        <dbReference type="SMART" id="SM00478"/>
    </source>
</evidence>
<dbReference type="InterPro" id="IPR051912">
    <property type="entry name" value="Alkylbase_DNA_Glycosylase/TA"/>
</dbReference>
<dbReference type="GO" id="GO:0032131">
    <property type="term" value="F:alkylated DNA binding"/>
    <property type="evidence" value="ECO:0007669"/>
    <property type="project" value="TreeGrafter"/>
</dbReference>
<dbReference type="AlphaFoldDB" id="W0EXU5"/>
<dbReference type="EMBL" id="CP007035">
    <property type="protein sequence ID" value="AHF14383.1"/>
    <property type="molecule type" value="Genomic_DNA"/>
</dbReference>
<accession>W0EXU5</accession>
<dbReference type="Gene3D" id="1.10.340.30">
    <property type="entry name" value="Hypothetical protein, domain 2"/>
    <property type="match status" value="1"/>
</dbReference>
<dbReference type="Gene3D" id="1.10.1670.40">
    <property type="match status" value="1"/>
</dbReference>
<comment type="catalytic activity">
    <reaction evidence="1">
        <text>Hydrolysis of alkylated DNA, releasing 3-methyladenine, 3-methylguanine, 7-methylguanine and 7-methyladenine.</text>
        <dbReference type="EC" id="3.2.2.21"/>
    </reaction>
</comment>
<proteinExistence type="inferred from homology"/>
<dbReference type="GO" id="GO:0008725">
    <property type="term" value="F:DNA-3-methyladenine glycosylase activity"/>
    <property type="evidence" value="ECO:0007669"/>
    <property type="project" value="TreeGrafter"/>
</dbReference>
<dbReference type="SMART" id="SM00478">
    <property type="entry name" value="ENDO3c"/>
    <property type="match status" value="1"/>
</dbReference>
<dbReference type="OrthoDB" id="9785929at2"/>
<dbReference type="FunFam" id="1.10.340.30:FF:000004">
    <property type="entry name" value="DNA-3-methyladenine glycosylase II"/>
    <property type="match status" value="1"/>
</dbReference>
<dbReference type="GO" id="GO:0006307">
    <property type="term" value="P:DNA alkylation repair"/>
    <property type="evidence" value="ECO:0007669"/>
    <property type="project" value="TreeGrafter"/>
</dbReference>
<evidence type="ECO:0000313" key="8">
    <source>
        <dbReference type="Proteomes" id="UP000003586"/>
    </source>
</evidence>
<dbReference type="Proteomes" id="UP000003586">
    <property type="component" value="Chromosome"/>
</dbReference>
<dbReference type="EC" id="3.2.2.21" evidence="3"/>